<reference evidence="2 3" key="1">
    <citation type="submission" date="2014-06" db="EMBL/GenBank/DDBJ databases">
        <title>Evolutionary Origins and Diversification of the Mycorrhizal Mutualists.</title>
        <authorList>
            <consortium name="DOE Joint Genome Institute"/>
            <consortium name="Mycorrhizal Genomics Consortium"/>
            <person name="Kohler A."/>
            <person name="Kuo A."/>
            <person name="Nagy L.G."/>
            <person name="Floudas D."/>
            <person name="Copeland A."/>
            <person name="Barry K.W."/>
            <person name="Cichocki N."/>
            <person name="Veneault-Fourrey C."/>
            <person name="LaButti K."/>
            <person name="Lindquist E.A."/>
            <person name="Lipzen A."/>
            <person name="Lundell T."/>
            <person name="Morin E."/>
            <person name="Murat C."/>
            <person name="Riley R."/>
            <person name="Ohm R."/>
            <person name="Sun H."/>
            <person name="Tunlid A."/>
            <person name="Henrissat B."/>
            <person name="Grigoriev I.V."/>
            <person name="Hibbett D.S."/>
            <person name="Martin F."/>
        </authorList>
    </citation>
    <scope>NUCLEOTIDE SEQUENCE [LARGE SCALE GENOMIC DNA]</scope>
    <source>
        <strain evidence="2 3">SS14</strain>
    </source>
</reference>
<evidence type="ECO:0000313" key="3">
    <source>
        <dbReference type="Proteomes" id="UP000054279"/>
    </source>
</evidence>
<dbReference type="Proteomes" id="UP000054279">
    <property type="component" value="Unassembled WGS sequence"/>
</dbReference>
<feature type="compositionally biased region" description="Basic and acidic residues" evidence="1">
    <location>
        <begin position="287"/>
        <end position="308"/>
    </location>
</feature>
<organism evidence="2 3">
    <name type="scientific">Sphaerobolus stellatus (strain SS14)</name>
    <dbReference type="NCBI Taxonomy" id="990650"/>
    <lineage>
        <taxon>Eukaryota</taxon>
        <taxon>Fungi</taxon>
        <taxon>Dikarya</taxon>
        <taxon>Basidiomycota</taxon>
        <taxon>Agaricomycotina</taxon>
        <taxon>Agaricomycetes</taxon>
        <taxon>Phallomycetidae</taxon>
        <taxon>Geastrales</taxon>
        <taxon>Sphaerobolaceae</taxon>
        <taxon>Sphaerobolus</taxon>
    </lineage>
</organism>
<evidence type="ECO:0000256" key="1">
    <source>
        <dbReference type="SAM" id="MobiDB-lite"/>
    </source>
</evidence>
<dbReference type="AlphaFoldDB" id="A0A0C9V1N8"/>
<accession>A0A0C9V1N8</accession>
<proteinExistence type="predicted"/>
<dbReference type="OrthoDB" id="3202396at2759"/>
<dbReference type="InterPro" id="IPR025444">
    <property type="entry name" value="Monooxy_af470"/>
</dbReference>
<sequence length="308" mass="33547">MGPTFVSGDMLARPSRGTVNGLLCLIRDDFSLQGLLAIGVCIQALFTYFLPAPYAYIPGAALVAASLLPHIMGKLGLSKQAQECIIVPGKTTAFLDFANPVHAGKPPGAPALTDEKRPAQLAVMLIGSRSSTALGALEPSFVEMGEAIGAMVKELSTAPPEADVGFLNCESYIPSTHASGNGIMHCIYWKSYDHIMRWVHQPGGRHFPAWSKFRQMQRERATLASKIGIWHEIFEVSNAEGIYQNMPRMGLGDLWEAVRGYDGRVVYRNSLVTGTGRHASSNGRMGYTERHRAPGAEPEPSYRESEKQ</sequence>
<name>A0A0C9V1N8_SPHS4</name>
<gene>
    <name evidence="2" type="ORF">M422DRAFT_32049</name>
</gene>
<dbReference type="EMBL" id="KN837140">
    <property type="protein sequence ID" value="KIJ40934.1"/>
    <property type="molecule type" value="Genomic_DNA"/>
</dbReference>
<protein>
    <submittedName>
        <fullName evidence="2">Uncharacterized protein</fullName>
    </submittedName>
</protein>
<evidence type="ECO:0000313" key="2">
    <source>
        <dbReference type="EMBL" id="KIJ40934.1"/>
    </source>
</evidence>
<keyword evidence="3" id="KW-1185">Reference proteome</keyword>
<feature type="region of interest" description="Disordered" evidence="1">
    <location>
        <begin position="276"/>
        <end position="308"/>
    </location>
</feature>
<dbReference type="HOGENOM" id="CLU_903650_0_0_1"/>
<dbReference type="Pfam" id="PF13826">
    <property type="entry name" value="Monooxy_af470-like"/>
    <property type="match status" value="1"/>
</dbReference>